<proteinExistence type="predicted"/>
<accession>A0A292PX64</accession>
<reference evidence="2" key="1">
    <citation type="submission" date="2015-10" db="EMBL/GenBank/DDBJ databases">
        <authorList>
            <person name="Regsiter A."/>
            <person name="william w."/>
        </authorList>
    </citation>
    <scope>NUCLEOTIDE SEQUENCE</scope>
    <source>
        <strain evidence="2">Montdore</strain>
    </source>
</reference>
<dbReference type="PANTHER" id="PTHR28186:SF1">
    <property type="entry name" value="MEIOTICALLY UP-REGULATED GENE 9 PROTEIN"/>
    <property type="match status" value="1"/>
</dbReference>
<sequence length="374" mass="41084">MAPSGWNCFSNGGIKLSSEQKRRSKMTSSVDPTRAITEEEPFQVNQSKQTSNLRATQFKDQYGNPIAPRCLSHLAVAVLTLPREAAEPDLSNPTRNRWERPLDTIRAFEDAIYKEHRRDRGTDRRSGPSSEAGHTADNQQQNHYDFHTRSNTNTPRNPHYDVYSGRSATPRSGMDGYGEHEVGYGRMNARSPIYSGRMSPRNHGHHHNYGYPQGAAGPARSGYDRRQNYDPYAHGHRPNNNAEGSGQPAQYNAPSPESYQSKPASNSSGPDSDISHGSTGGHSAQPRPADNYGFAGDQGSGQPELFTTSAQLYEPLSPGANWDAPKPRAPPTPPAEADQKALPSPPPPAQQPESSAAAEKRKSWFKRKMNKGQA</sequence>
<dbReference type="AlphaFoldDB" id="A0A292PX64"/>
<evidence type="ECO:0000256" key="1">
    <source>
        <dbReference type="SAM" id="MobiDB-lite"/>
    </source>
</evidence>
<dbReference type="Pfam" id="PF10295">
    <property type="entry name" value="DUF2406"/>
    <property type="match status" value="1"/>
</dbReference>
<feature type="compositionally biased region" description="Basic residues" evidence="1">
    <location>
        <begin position="363"/>
        <end position="374"/>
    </location>
</feature>
<feature type="region of interest" description="Disordered" evidence="1">
    <location>
        <begin position="1"/>
        <end position="51"/>
    </location>
</feature>
<evidence type="ECO:0000313" key="3">
    <source>
        <dbReference type="Proteomes" id="UP001412239"/>
    </source>
</evidence>
<feature type="region of interest" description="Disordered" evidence="1">
    <location>
        <begin position="111"/>
        <end position="374"/>
    </location>
</feature>
<dbReference type="EMBL" id="LN891031">
    <property type="protein sequence ID" value="CUS11083.1"/>
    <property type="molecule type" value="Genomic_DNA"/>
</dbReference>
<name>A0A292PX64_9PEZI</name>
<dbReference type="Proteomes" id="UP001412239">
    <property type="component" value="Unassembled WGS sequence"/>
</dbReference>
<dbReference type="InterPro" id="IPR018809">
    <property type="entry name" value="DUF2406"/>
</dbReference>
<protein>
    <recommendedName>
        <fullName evidence="4">DUF2406 domain-containing protein</fullName>
    </recommendedName>
</protein>
<feature type="compositionally biased region" description="Polar residues" evidence="1">
    <location>
        <begin position="136"/>
        <end position="156"/>
    </location>
</feature>
<evidence type="ECO:0000313" key="2">
    <source>
        <dbReference type="EMBL" id="CUS11083.1"/>
    </source>
</evidence>
<keyword evidence="3" id="KW-1185">Reference proteome</keyword>
<feature type="compositionally biased region" description="Polar residues" evidence="1">
    <location>
        <begin position="238"/>
        <end position="270"/>
    </location>
</feature>
<evidence type="ECO:0008006" key="4">
    <source>
        <dbReference type="Google" id="ProtNLM"/>
    </source>
</evidence>
<dbReference type="PANTHER" id="PTHR28186">
    <property type="entry name" value="MEIOTICALLY UP-REGULATED GENE 9 PROTEIN"/>
    <property type="match status" value="1"/>
</dbReference>
<gene>
    <name evidence="2" type="ORF">GSTUAT00004806001</name>
</gene>
<feature type="compositionally biased region" description="Basic and acidic residues" evidence="1">
    <location>
        <begin position="111"/>
        <end position="126"/>
    </location>
</feature>
<organism evidence="2 3">
    <name type="scientific">Tuber aestivum</name>
    <name type="common">summer truffle</name>
    <dbReference type="NCBI Taxonomy" id="59557"/>
    <lineage>
        <taxon>Eukaryota</taxon>
        <taxon>Fungi</taxon>
        <taxon>Dikarya</taxon>
        <taxon>Ascomycota</taxon>
        <taxon>Pezizomycotina</taxon>
        <taxon>Pezizomycetes</taxon>
        <taxon>Pezizales</taxon>
        <taxon>Tuberaceae</taxon>
        <taxon>Tuber</taxon>
    </lineage>
</organism>